<organism evidence="2">
    <name type="scientific">bioreactor metagenome</name>
    <dbReference type="NCBI Taxonomy" id="1076179"/>
    <lineage>
        <taxon>unclassified sequences</taxon>
        <taxon>metagenomes</taxon>
        <taxon>ecological metagenomes</taxon>
    </lineage>
</organism>
<keyword evidence="1" id="KW-0812">Transmembrane</keyword>
<reference evidence="2" key="1">
    <citation type="submission" date="2019-08" db="EMBL/GenBank/DDBJ databases">
        <authorList>
            <person name="Kucharzyk K."/>
            <person name="Murdoch R.W."/>
            <person name="Higgins S."/>
            <person name="Loffler F."/>
        </authorList>
    </citation>
    <scope>NUCLEOTIDE SEQUENCE</scope>
</reference>
<sequence>MWKILSWFITFHFVVFLWIFFRAQSFGDAWTMLGQIFGAMDWAYLQPFWDVRYLFVIMLLVGAAIHAVPHRLFPKMESTYIRLPFALKVIAFLVLVQMVIQFKSESVQPFIYFQF</sequence>
<evidence type="ECO:0000313" key="2">
    <source>
        <dbReference type="EMBL" id="MPN63184.1"/>
    </source>
</evidence>
<comment type="caution">
    <text evidence="2">The sequence shown here is derived from an EMBL/GenBank/DDBJ whole genome shotgun (WGS) entry which is preliminary data.</text>
</comment>
<keyword evidence="1" id="KW-0472">Membrane</keyword>
<keyword evidence="1" id="KW-1133">Transmembrane helix</keyword>
<evidence type="ECO:0000256" key="1">
    <source>
        <dbReference type="SAM" id="Phobius"/>
    </source>
</evidence>
<feature type="transmembrane region" description="Helical" evidence="1">
    <location>
        <begin position="51"/>
        <end position="68"/>
    </location>
</feature>
<dbReference type="AlphaFoldDB" id="A0A645JT11"/>
<dbReference type="EMBL" id="VSSQ01142219">
    <property type="protein sequence ID" value="MPN63184.1"/>
    <property type="molecule type" value="Genomic_DNA"/>
</dbReference>
<evidence type="ECO:0008006" key="3">
    <source>
        <dbReference type="Google" id="ProtNLM"/>
    </source>
</evidence>
<gene>
    <name evidence="2" type="ORF">SDC9_210939</name>
</gene>
<feature type="transmembrane region" description="Helical" evidence="1">
    <location>
        <begin position="80"/>
        <end position="100"/>
    </location>
</feature>
<protein>
    <recommendedName>
        <fullName evidence="3">Peptidoglycan O-acetyltransferase</fullName>
    </recommendedName>
</protein>
<proteinExistence type="predicted"/>
<accession>A0A645JT11</accession>
<name>A0A645JT11_9ZZZZ</name>